<dbReference type="Pfam" id="PF07287">
    <property type="entry name" value="AtuA"/>
    <property type="match status" value="1"/>
</dbReference>
<name>A0ABV4BJF1_9CLOT</name>
<dbReference type="PANTHER" id="PTHR47708:SF2">
    <property type="entry name" value="SI:CH73-132F6.5"/>
    <property type="match status" value="1"/>
</dbReference>
<dbReference type="RefSeq" id="WP_369702781.1">
    <property type="nucleotide sequence ID" value="NZ_JBGEWD010000001.1"/>
</dbReference>
<keyword evidence="3" id="KW-1185">Reference proteome</keyword>
<feature type="domain" description="Acyclic terpene utilisation N-terminal" evidence="1">
    <location>
        <begin position="6"/>
        <end position="450"/>
    </location>
</feature>
<sequence length="457" mass="50879">MDKKKIRIGGGQGFWGDSNDAAVHMVRKGNLDYMGCDYLAELTLSIMQRQKSKNPDAGYARDFVNLVKEIGRESYEKNIRIISNAGGMNIPGCVKKIAEIAKEQKMSGYKIGYVLGDDLKSQIPELLAQGVEFKNIDNVGNFLDIKDKILNVNVYHGHEPIVECLEQGADIVVTGRAADSALFLSPLMHEFGWAEDDYDNLARGIMVGHLLECGGQGSGGNYDYDWRGVPKMDELGFPIAEITDDKLHITKAPDCGGIICEQSCKEQFLYEVHDPSNYITPDVTVDISHATLTQDGDNRVEVAGIKGKKRPDQLKLCVGYHAGYKVETYLCFAWPDAYEKAKYASEILMKKMKRKNLKAEEIRIDYLGLNALHLDVANMDPELVKNMNEIVLRIAIRTIDKSEAYKIIPEISPLQLNGPPGASFFGGRAKVREVIGLWPTFVPRDAVKLTSNILEVK</sequence>
<evidence type="ECO:0000313" key="2">
    <source>
        <dbReference type="EMBL" id="MEY7998904.1"/>
    </source>
</evidence>
<reference evidence="2 3" key="1">
    <citation type="submission" date="2024-08" db="EMBL/GenBank/DDBJ databases">
        <title>Clostridium lapicellarii sp. nov., and Clostridium renhuaiense sp. nov., two species isolated from the mud in a fermentation cellar used for producing sauce-flavour Chinese liquors.</title>
        <authorList>
            <person name="Yang F."/>
            <person name="Wang H."/>
            <person name="Chen L.Q."/>
            <person name="Zhou N."/>
            <person name="Lu J.J."/>
            <person name="Pu X.X."/>
            <person name="Wan B."/>
            <person name="Wang L."/>
            <person name="Liu S.J."/>
        </authorList>
    </citation>
    <scope>NUCLEOTIDE SEQUENCE [LARGE SCALE GENOMIC DNA]</scope>
    <source>
        <strain evidence="2 3">MT-5</strain>
    </source>
</reference>
<dbReference type="InterPro" id="IPR010839">
    <property type="entry name" value="AtuA_N"/>
</dbReference>
<protein>
    <submittedName>
        <fullName evidence="2">Acyclic terpene utilization AtuA family protein</fullName>
    </submittedName>
</protein>
<dbReference type="Proteomes" id="UP001564657">
    <property type="component" value="Unassembled WGS sequence"/>
</dbReference>
<comment type="caution">
    <text evidence="2">The sequence shown here is derived from an EMBL/GenBank/DDBJ whole genome shotgun (WGS) entry which is preliminary data.</text>
</comment>
<evidence type="ECO:0000313" key="3">
    <source>
        <dbReference type="Proteomes" id="UP001564657"/>
    </source>
</evidence>
<organism evidence="2 3">
    <name type="scientific">Clostridium moutaii</name>
    <dbReference type="NCBI Taxonomy" id="3240932"/>
    <lineage>
        <taxon>Bacteria</taxon>
        <taxon>Bacillati</taxon>
        <taxon>Bacillota</taxon>
        <taxon>Clostridia</taxon>
        <taxon>Eubacteriales</taxon>
        <taxon>Clostridiaceae</taxon>
        <taxon>Clostridium</taxon>
    </lineage>
</organism>
<gene>
    <name evidence="2" type="ORF">AB8U03_01605</name>
</gene>
<accession>A0ABV4BJF1</accession>
<dbReference type="EMBL" id="JBGEWD010000001">
    <property type="protein sequence ID" value="MEY7998904.1"/>
    <property type="molecule type" value="Genomic_DNA"/>
</dbReference>
<dbReference type="PANTHER" id="PTHR47708">
    <property type="match status" value="1"/>
</dbReference>
<evidence type="ECO:0000259" key="1">
    <source>
        <dbReference type="Pfam" id="PF07287"/>
    </source>
</evidence>
<proteinExistence type="predicted"/>